<dbReference type="Pfam" id="PF01943">
    <property type="entry name" value="Polysacc_synt"/>
    <property type="match status" value="1"/>
</dbReference>
<feature type="transmembrane region" description="Helical" evidence="6">
    <location>
        <begin position="88"/>
        <end position="107"/>
    </location>
</feature>
<reference evidence="8" key="1">
    <citation type="submission" date="2016-09" db="EMBL/GenBank/DDBJ databases">
        <authorList>
            <person name="Varghese N."/>
            <person name="Submissions S."/>
        </authorList>
    </citation>
    <scope>NUCLEOTIDE SEQUENCE [LARGE SCALE GENOMIC DNA]</scope>
    <source>
        <strain evidence="8">ANC 4667</strain>
    </source>
</reference>
<proteinExistence type="predicted"/>
<feature type="transmembrane region" description="Helical" evidence="6">
    <location>
        <begin position="12"/>
        <end position="33"/>
    </location>
</feature>
<keyword evidence="8" id="KW-1185">Reference proteome</keyword>
<organism evidence="7 8">
    <name type="scientific">Acinetobacter kookii</name>
    <dbReference type="NCBI Taxonomy" id="1226327"/>
    <lineage>
        <taxon>Bacteria</taxon>
        <taxon>Pseudomonadati</taxon>
        <taxon>Pseudomonadota</taxon>
        <taxon>Gammaproteobacteria</taxon>
        <taxon>Moraxellales</taxon>
        <taxon>Moraxellaceae</taxon>
        <taxon>Acinetobacter</taxon>
    </lineage>
</organism>
<evidence type="ECO:0000256" key="2">
    <source>
        <dbReference type="ARBA" id="ARBA00022475"/>
    </source>
</evidence>
<keyword evidence="4 6" id="KW-1133">Transmembrane helix</keyword>
<name>A0A1G6M0N4_9GAMM</name>
<keyword evidence="3 6" id="KW-0812">Transmembrane</keyword>
<dbReference type="STRING" id="1226327.SAMN05421732_10797"/>
<dbReference type="AlphaFoldDB" id="A0A1G6M0N4"/>
<feature type="transmembrane region" description="Helical" evidence="6">
    <location>
        <begin position="113"/>
        <end position="134"/>
    </location>
</feature>
<dbReference type="GO" id="GO:0005886">
    <property type="term" value="C:plasma membrane"/>
    <property type="evidence" value="ECO:0007669"/>
    <property type="project" value="UniProtKB-SubCell"/>
</dbReference>
<evidence type="ECO:0000313" key="7">
    <source>
        <dbReference type="EMBL" id="SDC49029.1"/>
    </source>
</evidence>
<dbReference type="PANTHER" id="PTHR30250:SF11">
    <property type="entry name" value="O-ANTIGEN TRANSPORTER-RELATED"/>
    <property type="match status" value="1"/>
</dbReference>
<feature type="transmembrane region" description="Helical" evidence="6">
    <location>
        <begin position="322"/>
        <end position="346"/>
    </location>
</feature>
<feature type="transmembrane region" description="Helical" evidence="6">
    <location>
        <begin position="382"/>
        <end position="400"/>
    </location>
</feature>
<dbReference type="InterPro" id="IPR002797">
    <property type="entry name" value="Polysacc_synth"/>
</dbReference>
<feature type="transmembrane region" description="Helical" evidence="6">
    <location>
        <begin position="141"/>
        <end position="163"/>
    </location>
</feature>
<evidence type="ECO:0000313" key="8">
    <source>
        <dbReference type="Proteomes" id="UP000243468"/>
    </source>
</evidence>
<sequence length="427" mass="48955">MEVFSRKIVSNSLWMMLEKIISIFGLIFVTSYVAKYIGPTNFGKIALATTLFTFVQTLTWFGNQEILFKRVSKNHQSGLNYLFNTQKIRFYLFLLMSLPILLGLYIFTDLLTLIFGIATAFATYFITQDIYAIYNNAVLHSYINAIVNMVGLSIALAVRYVIVVFEMEYAYLSIPIVLVTLIPYLLKQYWFNRDHKAQFSNQSKYRKYYFLAGGSLVISTLAISFYTQITSLMLAKLTSLKDLGIYAVAVTLGTAWSFINFSIITSVLSKVYREKDDYQSYYIIAKLNLTIIIVSSFVIMFLAQFGQWIINILYGSAYQEAHYLIIVLGLSTLCSGLGTIAARFMIKEESYSYISKKMLAVACSALPVSYFMVSLYGLKGAAYSVLLIEFLSLTIFNYFYRNGLIFKIHFFPFFKHSLKFKLQEEQC</sequence>
<dbReference type="Proteomes" id="UP000243468">
    <property type="component" value="Unassembled WGS sequence"/>
</dbReference>
<dbReference type="InterPro" id="IPR050833">
    <property type="entry name" value="Poly_Biosynth_Transport"/>
</dbReference>
<keyword evidence="2" id="KW-1003">Cell membrane</keyword>
<evidence type="ECO:0000256" key="1">
    <source>
        <dbReference type="ARBA" id="ARBA00004651"/>
    </source>
</evidence>
<gene>
    <name evidence="7" type="ORF">SAMN05421732_10797</name>
</gene>
<feature type="transmembrane region" description="Helical" evidence="6">
    <location>
        <begin position="208"/>
        <end position="226"/>
    </location>
</feature>
<feature type="transmembrane region" description="Helical" evidence="6">
    <location>
        <begin position="358"/>
        <end position="376"/>
    </location>
</feature>
<protein>
    <submittedName>
        <fullName evidence="7">Membrane protein involved in the export of O-antigen and teichoic acid</fullName>
    </submittedName>
</protein>
<evidence type="ECO:0000256" key="3">
    <source>
        <dbReference type="ARBA" id="ARBA00022692"/>
    </source>
</evidence>
<evidence type="ECO:0000256" key="6">
    <source>
        <dbReference type="SAM" id="Phobius"/>
    </source>
</evidence>
<evidence type="ECO:0000256" key="4">
    <source>
        <dbReference type="ARBA" id="ARBA00022989"/>
    </source>
</evidence>
<dbReference type="OrthoDB" id="103403at2"/>
<keyword evidence="5 6" id="KW-0472">Membrane</keyword>
<feature type="transmembrane region" description="Helical" evidence="6">
    <location>
        <begin position="289"/>
        <end position="310"/>
    </location>
</feature>
<feature type="transmembrane region" description="Helical" evidence="6">
    <location>
        <begin position="45"/>
        <end position="68"/>
    </location>
</feature>
<evidence type="ECO:0000256" key="5">
    <source>
        <dbReference type="ARBA" id="ARBA00023136"/>
    </source>
</evidence>
<dbReference type="PANTHER" id="PTHR30250">
    <property type="entry name" value="PST FAMILY PREDICTED COLANIC ACID TRANSPORTER"/>
    <property type="match status" value="1"/>
</dbReference>
<feature type="transmembrane region" description="Helical" evidence="6">
    <location>
        <begin position="246"/>
        <end position="268"/>
    </location>
</feature>
<dbReference type="EMBL" id="FMYO01000007">
    <property type="protein sequence ID" value="SDC49029.1"/>
    <property type="molecule type" value="Genomic_DNA"/>
</dbReference>
<dbReference type="RefSeq" id="WP_092820083.1">
    <property type="nucleotide sequence ID" value="NZ_BAABKJ010000009.1"/>
</dbReference>
<accession>A0A1G6M0N4</accession>
<feature type="transmembrane region" description="Helical" evidence="6">
    <location>
        <begin position="169"/>
        <end position="187"/>
    </location>
</feature>
<comment type="subcellular location">
    <subcellularLocation>
        <location evidence="1">Cell membrane</location>
        <topology evidence="1">Multi-pass membrane protein</topology>
    </subcellularLocation>
</comment>